<dbReference type="AlphaFoldDB" id="H0I1D1"/>
<reference evidence="2 3" key="1">
    <citation type="journal article" date="2012" name="J. Bacteriol.">
        <title>Draft Genome Sequence of Mesorhizobium alhagi CCNWXJ12-2T, a Novel Salt-Resistant Species Isolated from the Desert of Northwestern China.</title>
        <authorList>
            <person name="Zhou M."/>
            <person name="Chen W."/>
            <person name="Chen H."/>
            <person name="Wei G."/>
        </authorList>
    </citation>
    <scope>NUCLEOTIDE SEQUENCE [LARGE SCALE GENOMIC DNA]</scope>
    <source>
        <strain evidence="2 3">CCNWXJ12-2</strain>
    </source>
</reference>
<name>H0I1D1_9HYPH</name>
<dbReference type="EMBL" id="AHAM01000280">
    <property type="protein sequence ID" value="EHK53197.1"/>
    <property type="molecule type" value="Genomic_DNA"/>
</dbReference>
<feature type="region of interest" description="Disordered" evidence="1">
    <location>
        <begin position="1"/>
        <end position="29"/>
    </location>
</feature>
<evidence type="ECO:0000313" key="3">
    <source>
        <dbReference type="Proteomes" id="UP000003250"/>
    </source>
</evidence>
<dbReference type="Proteomes" id="UP000003250">
    <property type="component" value="Unassembled WGS sequence"/>
</dbReference>
<evidence type="ECO:0000256" key="1">
    <source>
        <dbReference type="SAM" id="MobiDB-lite"/>
    </source>
</evidence>
<feature type="region of interest" description="Disordered" evidence="1">
    <location>
        <begin position="56"/>
        <end position="78"/>
    </location>
</feature>
<sequence length="167" mass="16822">MSQVSSATTGQVASDEPRPISTSRQPVSKRHQQVLVQNLHPAAAIFGLVAADVQPDDLGTPEATGETDEQHGAVAQAAQGSAIERLQHGDEVLGQHRLLLPGRGGAFVADTGHYGGDMAVLPVERLAAANSSTSAGTGGARSSTPNSASILPSATCLVSAAGTPPTV</sequence>
<feature type="compositionally biased region" description="Polar residues" evidence="1">
    <location>
        <begin position="1"/>
        <end position="12"/>
    </location>
</feature>
<protein>
    <submittedName>
        <fullName evidence="2">Uncharacterized protein</fullName>
    </submittedName>
</protein>
<gene>
    <name evidence="2" type="ORF">MAXJ12_31342</name>
</gene>
<accession>H0I1D1</accession>
<evidence type="ECO:0000313" key="2">
    <source>
        <dbReference type="EMBL" id="EHK53197.1"/>
    </source>
</evidence>
<organism evidence="2 3">
    <name type="scientific">Mesorhizobium alhagi CCNWXJ12-2</name>
    <dbReference type="NCBI Taxonomy" id="1107882"/>
    <lineage>
        <taxon>Bacteria</taxon>
        <taxon>Pseudomonadati</taxon>
        <taxon>Pseudomonadota</taxon>
        <taxon>Alphaproteobacteria</taxon>
        <taxon>Hyphomicrobiales</taxon>
        <taxon>Phyllobacteriaceae</taxon>
        <taxon>Allomesorhizobium</taxon>
    </lineage>
</organism>
<proteinExistence type="predicted"/>
<keyword evidence="3" id="KW-1185">Reference proteome</keyword>